<evidence type="ECO:0000256" key="3">
    <source>
        <dbReference type="ARBA" id="ARBA00023015"/>
    </source>
</evidence>
<organism evidence="9 10">
    <name type="scientific">Cherax quadricarinatus</name>
    <name type="common">Australian red claw crayfish</name>
    <dbReference type="NCBI Taxonomy" id="27406"/>
    <lineage>
        <taxon>Eukaryota</taxon>
        <taxon>Metazoa</taxon>
        <taxon>Ecdysozoa</taxon>
        <taxon>Arthropoda</taxon>
        <taxon>Crustacea</taxon>
        <taxon>Multicrustacea</taxon>
        <taxon>Malacostraca</taxon>
        <taxon>Eumalacostraca</taxon>
        <taxon>Eucarida</taxon>
        <taxon>Decapoda</taxon>
        <taxon>Pleocyemata</taxon>
        <taxon>Astacidea</taxon>
        <taxon>Parastacoidea</taxon>
        <taxon>Parastacidae</taxon>
        <taxon>Cherax</taxon>
    </lineage>
</organism>
<accession>A0AAW0X5T5</accession>
<evidence type="ECO:0000256" key="1">
    <source>
        <dbReference type="ARBA" id="ARBA00004123"/>
    </source>
</evidence>
<dbReference type="InterPro" id="IPR003652">
    <property type="entry name" value="Ataxin_AXH_dom"/>
</dbReference>
<evidence type="ECO:0000256" key="2">
    <source>
        <dbReference type="ARBA" id="ARBA00022491"/>
    </source>
</evidence>
<dbReference type="SMART" id="SM00536">
    <property type="entry name" value="AXH"/>
    <property type="match status" value="1"/>
</dbReference>
<dbReference type="PROSITE" id="PS51148">
    <property type="entry name" value="AXH"/>
    <property type="match status" value="1"/>
</dbReference>
<feature type="non-terminal residue" evidence="9">
    <location>
        <position position="153"/>
    </location>
</feature>
<dbReference type="AlphaFoldDB" id="A0AAW0X5T5"/>
<dbReference type="Pfam" id="PF08517">
    <property type="entry name" value="AXH"/>
    <property type="match status" value="1"/>
</dbReference>
<dbReference type="InterPro" id="IPR036096">
    <property type="entry name" value="Ataxin_AXH_dom_sf"/>
</dbReference>
<evidence type="ECO:0000313" key="10">
    <source>
        <dbReference type="Proteomes" id="UP001445076"/>
    </source>
</evidence>
<keyword evidence="5" id="KW-0804">Transcription</keyword>
<gene>
    <name evidence="9" type="ORF">OTU49_005763</name>
</gene>
<dbReference type="EMBL" id="JARKIK010000049">
    <property type="protein sequence ID" value="KAK8734980.1"/>
    <property type="molecule type" value="Genomic_DNA"/>
</dbReference>
<evidence type="ECO:0000256" key="4">
    <source>
        <dbReference type="ARBA" id="ARBA00023125"/>
    </source>
</evidence>
<evidence type="ECO:0000256" key="7">
    <source>
        <dbReference type="SAM" id="MobiDB-lite"/>
    </source>
</evidence>
<feature type="non-terminal residue" evidence="9">
    <location>
        <position position="1"/>
    </location>
</feature>
<evidence type="ECO:0000259" key="8">
    <source>
        <dbReference type="PROSITE" id="PS51148"/>
    </source>
</evidence>
<dbReference type="GO" id="GO:0003723">
    <property type="term" value="F:RNA binding"/>
    <property type="evidence" value="ECO:0007669"/>
    <property type="project" value="InterPro"/>
</dbReference>
<evidence type="ECO:0000256" key="6">
    <source>
        <dbReference type="ARBA" id="ARBA00023242"/>
    </source>
</evidence>
<dbReference type="InterPro" id="IPR043404">
    <property type="entry name" value="ATAXIN1-like"/>
</dbReference>
<dbReference type="GO" id="GO:0003677">
    <property type="term" value="F:DNA binding"/>
    <property type="evidence" value="ECO:0007669"/>
    <property type="project" value="UniProtKB-KW"/>
</dbReference>
<proteinExistence type="predicted"/>
<dbReference type="PANTHER" id="PTHR13392">
    <property type="entry name" value="ATAXIN 1"/>
    <property type="match status" value="1"/>
</dbReference>
<comment type="subcellular location">
    <subcellularLocation>
        <location evidence="1">Nucleus</location>
    </subcellularLocation>
</comment>
<keyword evidence="2" id="KW-0678">Repressor</keyword>
<dbReference type="GO" id="GO:0006355">
    <property type="term" value="P:regulation of DNA-templated transcription"/>
    <property type="evidence" value="ECO:0007669"/>
    <property type="project" value="InterPro"/>
</dbReference>
<name>A0AAW0X5T5_CHEQU</name>
<feature type="region of interest" description="Disordered" evidence="7">
    <location>
        <begin position="1"/>
        <end position="45"/>
    </location>
</feature>
<evidence type="ECO:0000313" key="9">
    <source>
        <dbReference type="EMBL" id="KAK8734980.1"/>
    </source>
</evidence>
<feature type="domain" description="AXH" evidence="8">
    <location>
        <begin position="36"/>
        <end position="153"/>
    </location>
</feature>
<keyword evidence="10" id="KW-1185">Reference proteome</keyword>
<dbReference type="PANTHER" id="PTHR13392:SF13">
    <property type="entry name" value="AXH DOMAIN-CONTAINING PROTEIN"/>
    <property type="match status" value="1"/>
</dbReference>
<keyword evidence="4" id="KW-0238">DNA-binding</keyword>
<comment type="caution">
    <text evidence="9">The sequence shown here is derived from an EMBL/GenBank/DDBJ whole genome shotgun (WGS) entry which is preliminary data.</text>
</comment>
<protein>
    <recommendedName>
        <fullName evidence="8">AXH domain-containing protein</fullName>
    </recommendedName>
</protein>
<dbReference type="SUPFAM" id="SSF102031">
    <property type="entry name" value="AXH domain"/>
    <property type="match status" value="1"/>
</dbReference>
<keyword evidence="6" id="KW-0539">Nucleus</keyword>
<keyword evidence="3" id="KW-0805">Transcription regulation</keyword>
<evidence type="ECO:0000256" key="5">
    <source>
        <dbReference type="ARBA" id="ARBA00023163"/>
    </source>
</evidence>
<sequence>GEPSPKRRPGAMNAPRAAHRPTPTAPAASPRDTSPQDSRPPSPYHAHFARGALVTVGVGVRRVEELETEDFLEAAQAAQDLMLDPSTVAAINTSVSRPGATSITFTFPSRSTQVSVEASLDHPFFVFHSGWSSCSPELTHKKYDLKVRQLQVG</sequence>
<feature type="compositionally biased region" description="Low complexity" evidence="7">
    <location>
        <begin position="14"/>
        <end position="35"/>
    </location>
</feature>
<dbReference type="Proteomes" id="UP001445076">
    <property type="component" value="Unassembled WGS sequence"/>
</dbReference>
<dbReference type="GO" id="GO:0005634">
    <property type="term" value="C:nucleus"/>
    <property type="evidence" value="ECO:0007669"/>
    <property type="project" value="UniProtKB-SubCell"/>
</dbReference>
<reference evidence="9 10" key="1">
    <citation type="journal article" date="2024" name="BMC Genomics">
        <title>Genome assembly of redclaw crayfish (Cherax quadricarinatus) provides insights into its immune adaptation and hypoxia tolerance.</title>
        <authorList>
            <person name="Liu Z."/>
            <person name="Zheng J."/>
            <person name="Li H."/>
            <person name="Fang K."/>
            <person name="Wang S."/>
            <person name="He J."/>
            <person name="Zhou D."/>
            <person name="Weng S."/>
            <person name="Chi M."/>
            <person name="Gu Z."/>
            <person name="He J."/>
            <person name="Li F."/>
            <person name="Wang M."/>
        </authorList>
    </citation>
    <scope>NUCLEOTIDE SEQUENCE [LARGE SCALE GENOMIC DNA]</scope>
    <source>
        <strain evidence="9">ZL_2023a</strain>
    </source>
</reference>